<accession>A0A0D1BRE2</accession>
<dbReference type="Gene3D" id="2.60.120.380">
    <property type="match status" value="1"/>
</dbReference>
<feature type="chain" id="PRO_5039361514" evidence="1">
    <location>
        <begin position="24"/>
        <end position="285"/>
    </location>
</feature>
<feature type="signal peptide" evidence="1">
    <location>
        <begin position="1"/>
        <end position="23"/>
    </location>
</feature>
<protein>
    <submittedName>
        <fullName evidence="2">Uncharacterized protein</fullName>
    </submittedName>
</protein>
<name>A0A0D1BRE2_CLOBO</name>
<keyword evidence="1" id="KW-0732">Signal</keyword>
<proteinExistence type="predicted"/>
<dbReference type="HOGENOM" id="CLU_975576_0_0_9"/>
<organism evidence="2 3">
    <name type="scientific">Clostridium botulinum B2 450</name>
    <dbReference type="NCBI Taxonomy" id="1379739"/>
    <lineage>
        <taxon>Bacteria</taxon>
        <taxon>Bacillati</taxon>
        <taxon>Bacillota</taxon>
        <taxon>Clostridia</taxon>
        <taxon>Eubacteriales</taxon>
        <taxon>Clostridiaceae</taxon>
        <taxon>Clostridium</taxon>
    </lineage>
</organism>
<sequence>MKKINTFFMSLCFILFFSTTVAAAGTVLDEVEPNNSPEQAQMMEKNNVNPSGVVKGDYTGQFVAAGKISDKSDEDWYKVLLSENNSTLLTVYSAQLNDTGIFDIYDENMNRIKSINHHQDVMVFGESAYKVVIPKTGNYYIKVTSPLRSGEYRFSIGGPNYKRGDYTYKAKNSCTLTPNKKSVQATYDLSSISSIPNEAIVHYISISGRKENRATSEYRSIKLESDRNWTSTAMYNYYADIPVISKKILKNKWMFKLEGNVSKYTEYYSLTPEITFKYIYPVLPK</sequence>
<evidence type="ECO:0000313" key="2">
    <source>
        <dbReference type="EMBL" id="KIS22880.1"/>
    </source>
</evidence>
<dbReference type="RefSeq" id="WP_043031686.1">
    <property type="nucleotide sequence ID" value="NZ_JXSU01000007.1"/>
</dbReference>
<dbReference type="Proteomes" id="UP000032250">
    <property type="component" value="Unassembled WGS sequence"/>
</dbReference>
<evidence type="ECO:0000256" key="1">
    <source>
        <dbReference type="SAM" id="SignalP"/>
    </source>
</evidence>
<dbReference type="AlphaFoldDB" id="A0A0D1BRE2"/>
<comment type="caution">
    <text evidence="2">The sequence shown here is derived from an EMBL/GenBank/DDBJ whole genome shotgun (WGS) entry which is preliminary data.</text>
</comment>
<gene>
    <name evidence="2" type="ORF">N495_04555</name>
</gene>
<reference evidence="2 3" key="1">
    <citation type="submission" date="2014-06" db="EMBL/GenBank/DDBJ databases">
        <title>Genome characterization of distinct group I Clostridium botulinum lineages.</title>
        <authorList>
            <person name="Giordani F."/>
            <person name="Anselmo A."/>
            <person name="Fillo S."/>
            <person name="Palozzi A.M."/>
            <person name="Fortunato A."/>
            <person name="Gentile B."/>
            <person name="Ciammaruconi A."/>
            <person name="Anniballi F."/>
            <person name="De Medici D."/>
            <person name="Lista F."/>
        </authorList>
    </citation>
    <scope>NUCLEOTIDE SEQUENCE [LARGE SCALE GENOMIC DNA]</scope>
    <source>
        <strain evidence="2 3">B2 450</strain>
    </source>
</reference>
<evidence type="ECO:0000313" key="3">
    <source>
        <dbReference type="Proteomes" id="UP000032250"/>
    </source>
</evidence>
<dbReference type="EMBL" id="JXSU01000007">
    <property type="protein sequence ID" value="KIS22880.1"/>
    <property type="molecule type" value="Genomic_DNA"/>
</dbReference>
<dbReference type="PATRIC" id="fig|1379739.3.peg.1234"/>